<accession>A0A4R8F4D9</accession>
<sequence>MTTKDELQEMKSIIPDDLKYSNWMYNEYRWEAFAAVCKLYFFTVLCKKL</sequence>
<evidence type="ECO:0000313" key="1">
    <source>
        <dbReference type="EMBL" id="TDX17437.1"/>
    </source>
</evidence>
<proteinExistence type="predicted"/>
<organism evidence="1 2">
    <name type="scientific">Petrotoga sibirica</name>
    <dbReference type="NCBI Taxonomy" id="156202"/>
    <lineage>
        <taxon>Bacteria</taxon>
        <taxon>Thermotogati</taxon>
        <taxon>Thermotogota</taxon>
        <taxon>Thermotogae</taxon>
        <taxon>Petrotogales</taxon>
        <taxon>Petrotogaceae</taxon>
        <taxon>Petrotoga</taxon>
    </lineage>
</organism>
<evidence type="ECO:0000313" key="2">
    <source>
        <dbReference type="Proteomes" id="UP000294817"/>
    </source>
</evidence>
<dbReference type="AlphaFoldDB" id="A0A4R8F4D9"/>
<dbReference type="EMBL" id="SODZ01000001">
    <property type="protein sequence ID" value="TDX17437.1"/>
    <property type="molecule type" value="Genomic_DNA"/>
</dbReference>
<gene>
    <name evidence="1" type="ORF">C8D74_101157</name>
</gene>
<reference evidence="1 2" key="1">
    <citation type="submission" date="2019-03" db="EMBL/GenBank/DDBJ databases">
        <title>Genomic Encyclopedia of Type Strains, Phase IV (KMG-IV): sequencing the most valuable type-strain genomes for metagenomic binning, comparative biology and taxonomic classification.</title>
        <authorList>
            <person name="Goeker M."/>
        </authorList>
    </citation>
    <scope>NUCLEOTIDE SEQUENCE [LARGE SCALE GENOMIC DNA]</scope>
    <source>
        <strain evidence="1 2">DSM 13575</strain>
    </source>
</reference>
<keyword evidence="2" id="KW-1185">Reference proteome</keyword>
<protein>
    <submittedName>
        <fullName evidence="1">Uncharacterized protein</fullName>
    </submittedName>
</protein>
<name>A0A4R8F4D9_9BACT</name>
<dbReference type="Proteomes" id="UP000294817">
    <property type="component" value="Unassembled WGS sequence"/>
</dbReference>
<comment type="caution">
    <text evidence="1">The sequence shown here is derived from an EMBL/GenBank/DDBJ whole genome shotgun (WGS) entry which is preliminary data.</text>
</comment>